<dbReference type="SMART" id="SM00530">
    <property type="entry name" value="HTH_XRE"/>
    <property type="match status" value="1"/>
</dbReference>
<dbReference type="Proteomes" id="UP000266376">
    <property type="component" value="Unassembled WGS sequence"/>
</dbReference>
<gene>
    <name evidence="2" type="ORF">DWV67_02070</name>
</gene>
<sequence>MTLKEYVKKRECRPEFKREFARCQPEIECVRILIDAQIEQNLSLKELAKITGIRQYKLRKILNGKRIPTMKILQKIAKGLGKTVKVQII</sequence>
<dbReference type="InterPro" id="IPR010982">
    <property type="entry name" value="Lambda_DNA-bd_dom_sf"/>
</dbReference>
<dbReference type="PROSITE" id="PS50943">
    <property type="entry name" value="HTH_CROC1"/>
    <property type="match status" value="1"/>
</dbReference>
<accession>A0A395XPY0</accession>
<evidence type="ECO:0000313" key="3">
    <source>
        <dbReference type="Proteomes" id="UP000266376"/>
    </source>
</evidence>
<dbReference type="EMBL" id="QSAJ01000003">
    <property type="protein sequence ID" value="RGW55493.1"/>
    <property type="molecule type" value="Genomic_DNA"/>
</dbReference>
<evidence type="ECO:0000313" key="2">
    <source>
        <dbReference type="EMBL" id="RGW55493.1"/>
    </source>
</evidence>
<reference evidence="2 3" key="1">
    <citation type="submission" date="2018-08" db="EMBL/GenBank/DDBJ databases">
        <title>A genome reference for cultivated species of the human gut microbiota.</title>
        <authorList>
            <person name="Zou Y."/>
            <person name="Xue W."/>
            <person name="Luo G."/>
        </authorList>
    </citation>
    <scope>NUCLEOTIDE SEQUENCE [LARGE SCALE GENOMIC DNA]</scope>
    <source>
        <strain evidence="2 3">AF12-11</strain>
    </source>
</reference>
<dbReference type="Gene3D" id="1.10.260.40">
    <property type="entry name" value="lambda repressor-like DNA-binding domains"/>
    <property type="match status" value="1"/>
</dbReference>
<evidence type="ECO:0000259" key="1">
    <source>
        <dbReference type="PROSITE" id="PS50943"/>
    </source>
</evidence>
<proteinExistence type="predicted"/>
<dbReference type="CDD" id="cd00093">
    <property type="entry name" value="HTH_XRE"/>
    <property type="match status" value="1"/>
</dbReference>
<dbReference type="AlphaFoldDB" id="A0A395XPY0"/>
<dbReference type="InterPro" id="IPR001387">
    <property type="entry name" value="Cro/C1-type_HTH"/>
</dbReference>
<dbReference type="GO" id="GO:0003677">
    <property type="term" value="F:DNA binding"/>
    <property type="evidence" value="ECO:0007669"/>
    <property type="project" value="InterPro"/>
</dbReference>
<dbReference type="SUPFAM" id="SSF47413">
    <property type="entry name" value="lambda repressor-like DNA-binding domains"/>
    <property type="match status" value="1"/>
</dbReference>
<organism evidence="2 3">
    <name type="scientific">Dorea formicigenerans</name>
    <dbReference type="NCBI Taxonomy" id="39486"/>
    <lineage>
        <taxon>Bacteria</taxon>
        <taxon>Bacillati</taxon>
        <taxon>Bacillota</taxon>
        <taxon>Clostridia</taxon>
        <taxon>Lachnospirales</taxon>
        <taxon>Lachnospiraceae</taxon>
        <taxon>Dorea</taxon>
    </lineage>
</organism>
<feature type="domain" description="HTH cro/C1-type" evidence="1">
    <location>
        <begin position="33"/>
        <end position="87"/>
    </location>
</feature>
<comment type="caution">
    <text evidence="2">The sequence shown here is derived from an EMBL/GenBank/DDBJ whole genome shotgun (WGS) entry which is preliminary data.</text>
</comment>
<name>A0A395XPY0_9FIRM</name>
<dbReference type="Pfam" id="PF01381">
    <property type="entry name" value="HTH_3"/>
    <property type="match status" value="1"/>
</dbReference>
<protein>
    <submittedName>
        <fullName evidence="2">XRE family transcriptional regulator</fullName>
    </submittedName>
</protein>